<evidence type="ECO:0000256" key="1">
    <source>
        <dbReference type="ARBA" id="ARBA00022729"/>
    </source>
</evidence>
<evidence type="ECO:0000313" key="5">
    <source>
        <dbReference type="EMBL" id="TGN19865.1"/>
    </source>
</evidence>
<organism evidence="5 6">
    <name type="scientific">Leptospira idonii</name>
    <dbReference type="NCBI Taxonomy" id="1193500"/>
    <lineage>
        <taxon>Bacteria</taxon>
        <taxon>Pseudomonadati</taxon>
        <taxon>Spirochaetota</taxon>
        <taxon>Spirochaetia</taxon>
        <taxon>Leptospirales</taxon>
        <taxon>Leptospiraceae</taxon>
        <taxon>Leptospira</taxon>
    </lineage>
</organism>
<dbReference type="Pfam" id="PF13205">
    <property type="entry name" value="Big_5"/>
    <property type="match status" value="1"/>
</dbReference>
<dbReference type="InterPro" id="IPR050964">
    <property type="entry name" value="Striated_Muscle_Regulatory"/>
</dbReference>
<dbReference type="InterPro" id="IPR013783">
    <property type="entry name" value="Ig-like_fold"/>
</dbReference>
<protein>
    <recommendedName>
        <fullName evidence="4">Fibronectin type-III domain-containing protein</fullName>
    </recommendedName>
</protein>
<proteinExistence type="predicted"/>
<dbReference type="PANTHER" id="PTHR13817:SF73">
    <property type="entry name" value="FIBRONECTIN TYPE-III DOMAIN-CONTAINING PROTEIN"/>
    <property type="match status" value="1"/>
</dbReference>
<dbReference type="InterPro" id="IPR036116">
    <property type="entry name" value="FN3_sf"/>
</dbReference>
<evidence type="ECO:0000313" key="6">
    <source>
        <dbReference type="Proteomes" id="UP000298058"/>
    </source>
</evidence>
<sequence>MKIYTMKRKSLLIFLFSFFSIYECNPELGKVVTETLSDAVFLSCLTGQTSKCETSTLSVVSITPDNGSANISSSPTIKIIFNQTVVLDSVSIQSSSGVCSGSVQISKDDFSTCAGLTSNQDSSSSEYSFSTSPSLVLNATYKVKVTTAVKTLYGKTLSQDYVQKDGFSTSSIVDTTPPTIGSAINFSGINVTSLNVNWGAGTDDITALANLQYKVVKDDTSSANISTIVLAETKTGADLLMDWTANVTTFAVTGLSPSTNYHFVVLVRDAAHNKAIYVVSSQTTTNDVTSPTVGTGITFSSVADTSMTVNWGQATDDATGSASLQYKLVKDNTSTANINTIAAANAKAGADLLMDWAANTLTYNVTALSPSSSYHFAVLVKDSAGNISLYTPATQATSADVIAPSFAGVTTATPNGGTFVTLNWTAGSDNVTIPANLVYDICVSTSSGTCQTTFTVNSTSTAGATSHTVSSLTPNTSYYFLVRARDQAGNRDGNTTERSATTPVENIYTNISFTNILADGWSICMQEDYSAPLNLSSIFASCTQTNLMLACRLTGDSTVILAAYGATSDVTFDTGVNSNVVHSAGGVNWYFNASQAWGFTLGSEPVNKNSCDIETSVPEKRLCWHAASSGWRCGAATGLSGNNYERLILQKN</sequence>
<dbReference type="SMART" id="SM00060">
    <property type="entry name" value="FN3"/>
    <property type="match status" value="3"/>
</dbReference>
<dbReference type="EMBL" id="RQHW01000023">
    <property type="protein sequence ID" value="TGN19865.1"/>
    <property type="molecule type" value="Genomic_DNA"/>
</dbReference>
<dbReference type="InterPro" id="IPR032812">
    <property type="entry name" value="SbsA_Ig"/>
</dbReference>
<gene>
    <name evidence="5" type="ORF">EHS15_06600</name>
</gene>
<name>A0A4R9M1Z0_9LEPT</name>
<feature type="domain" description="Fibronectin type-III" evidence="4">
    <location>
        <begin position="293"/>
        <end position="401"/>
    </location>
</feature>
<dbReference type="InterPro" id="IPR003961">
    <property type="entry name" value="FN3_dom"/>
</dbReference>
<dbReference type="AlphaFoldDB" id="A0A4R9M1Z0"/>
<accession>A0A4R9M1Z0</accession>
<comment type="caution">
    <text evidence="5">The sequence shown here is derived from an EMBL/GenBank/DDBJ whole genome shotgun (WGS) entry which is preliminary data.</text>
</comment>
<dbReference type="Gene3D" id="2.60.40.10">
    <property type="entry name" value="Immunoglobulins"/>
    <property type="match status" value="3"/>
</dbReference>
<feature type="signal peptide" evidence="3">
    <location>
        <begin position="1"/>
        <end position="22"/>
    </location>
</feature>
<dbReference type="SUPFAM" id="SSF49265">
    <property type="entry name" value="Fibronectin type III"/>
    <property type="match status" value="2"/>
</dbReference>
<keyword evidence="1 3" id="KW-0732">Signal</keyword>
<dbReference type="Pfam" id="PF00041">
    <property type="entry name" value="fn3"/>
    <property type="match status" value="1"/>
</dbReference>
<evidence type="ECO:0000259" key="4">
    <source>
        <dbReference type="PROSITE" id="PS50853"/>
    </source>
</evidence>
<dbReference type="PANTHER" id="PTHR13817">
    <property type="entry name" value="TITIN"/>
    <property type="match status" value="1"/>
</dbReference>
<keyword evidence="2" id="KW-0677">Repeat</keyword>
<dbReference type="OrthoDB" id="315328at2"/>
<feature type="domain" description="Fibronectin type-III" evidence="4">
    <location>
        <begin position="403"/>
        <end position="505"/>
    </location>
</feature>
<reference evidence="5" key="1">
    <citation type="journal article" date="2019" name="PLoS Negl. Trop. Dis.">
        <title>Revisiting the worldwide diversity of Leptospira species in the environment.</title>
        <authorList>
            <person name="Vincent A.T."/>
            <person name="Schiettekatte O."/>
            <person name="Bourhy P."/>
            <person name="Veyrier F.J."/>
            <person name="Picardeau M."/>
        </authorList>
    </citation>
    <scope>NUCLEOTIDE SEQUENCE [LARGE SCALE GENOMIC DNA]</scope>
    <source>
        <strain evidence="5">201300427</strain>
    </source>
</reference>
<dbReference type="PROSITE" id="PS50853">
    <property type="entry name" value="FN3"/>
    <property type="match status" value="2"/>
</dbReference>
<keyword evidence="6" id="KW-1185">Reference proteome</keyword>
<dbReference type="CDD" id="cd00063">
    <property type="entry name" value="FN3"/>
    <property type="match status" value="3"/>
</dbReference>
<feature type="chain" id="PRO_5020711056" description="Fibronectin type-III domain-containing protein" evidence="3">
    <location>
        <begin position="23"/>
        <end position="652"/>
    </location>
</feature>
<dbReference type="Proteomes" id="UP000298058">
    <property type="component" value="Unassembled WGS sequence"/>
</dbReference>
<evidence type="ECO:0000256" key="2">
    <source>
        <dbReference type="ARBA" id="ARBA00022737"/>
    </source>
</evidence>
<evidence type="ECO:0000256" key="3">
    <source>
        <dbReference type="SAM" id="SignalP"/>
    </source>
</evidence>